<gene>
    <name evidence="2" type="ORF">FloV-SA2_00297</name>
</gene>
<reference evidence="2" key="1">
    <citation type="submission" date="2024-03" db="EMBL/GenBank/DDBJ databases">
        <title>Eukaryotic viruses encode the ribosomal protein eL40.</title>
        <authorList>
            <person name="Thomy J."/>
            <person name="Schvarcz C.R."/>
            <person name="McBeain K.A."/>
            <person name="Edwards K.F."/>
            <person name="Steward G.F."/>
        </authorList>
    </citation>
    <scope>NUCLEOTIDE SEQUENCE</scope>
    <source>
        <strain evidence="2">FloV-SA2</strain>
    </source>
</reference>
<dbReference type="Gene3D" id="2.60.120.200">
    <property type="match status" value="1"/>
</dbReference>
<feature type="transmembrane region" description="Helical" evidence="1">
    <location>
        <begin position="6"/>
        <end position="23"/>
    </location>
</feature>
<name>A0AB39JEK7_9VIRU</name>
<keyword evidence="1" id="KW-0472">Membrane</keyword>
<proteinExistence type="predicted"/>
<keyword evidence="1" id="KW-1133">Transmembrane helix</keyword>
<evidence type="ECO:0000313" key="2">
    <source>
        <dbReference type="EMBL" id="XDO02116.1"/>
    </source>
</evidence>
<sequence>MKLSFLIQLLLLTLLIGVVYLLFTNSIQGKMKMILIVFCLVTGVYLFSKLSVFKSSSNIVEVPSSAKVQLSYSTEELKPSQGPIGFSTWIYIDDWNYRYGEQKYIIKPSDNVYYFPTIYLHEYKNDITVEVNVMSTNDTTNESYLYSQLISNGYEIPDGCDTGNTDLSCENGYITMTGEDDTCTDLSTNIRCSNSGPENVDITNVNMQKWVNIIATFNNRTLDIYINGKLLKSTPFNNVIQTSIKDVDGTINITPDGGFGGYVGKTDYYPYFISPSKAWSIYRGGFGDTFESALNKYNMTVSFYEDDVEKNKFYVF</sequence>
<dbReference type="InterPro" id="IPR013320">
    <property type="entry name" value="ConA-like_dom_sf"/>
</dbReference>
<feature type="transmembrane region" description="Helical" evidence="1">
    <location>
        <begin position="35"/>
        <end position="53"/>
    </location>
</feature>
<dbReference type="SUPFAM" id="SSF49899">
    <property type="entry name" value="Concanavalin A-like lectins/glucanases"/>
    <property type="match status" value="1"/>
</dbReference>
<keyword evidence="1" id="KW-0812">Transmembrane</keyword>
<organism evidence="2">
    <name type="scientific">Florenciella sp. virus SA2</name>
    <dbReference type="NCBI Taxonomy" id="3240092"/>
    <lineage>
        <taxon>Viruses</taxon>
    </lineage>
</organism>
<dbReference type="EMBL" id="PP542043">
    <property type="protein sequence ID" value="XDO02116.1"/>
    <property type="molecule type" value="Genomic_DNA"/>
</dbReference>
<accession>A0AB39JEK7</accession>
<evidence type="ECO:0000256" key="1">
    <source>
        <dbReference type="SAM" id="Phobius"/>
    </source>
</evidence>
<protein>
    <recommendedName>
        <fullName evidence="3">LamG domain-containing protein</fullName>
    </recommendedName>
</protein>
<evidence type="ECO:0008006" key="3">
    <source>
        <dbReference type="Google" id="ProtNLM"/>
    </source>
</evidence>